<protein>
    <submittedName>
        <fullName evidence="1">Uncharacterized protein</fullName>
    </submittedName>
</protein>
<dbReference type="AlphaFoldDB" id="A0A1W2CEA1"/>
<gene>
    <name evidence="1" type="ORF">SAMN05660703_2907</name>
</gene>
<evidence type="ECO:0000313" key="1">
    <source>
        <dbReference type="EMBL" id="SMC83481.1"/>
    </source>
</evidence>
<dbReference type="EMBL" id="FWXO01000006">
    <property type="protein sequence ID" value="SMC83481.1"/>
    <property type="molecule type" value="Genomic_DNA"/>
</dbReference>
<name>A0A1W2CEA1_9FLAO</name>
<dbReference type="OrthoDB" id="1431790at2"/>
<reference evidence="1 2" key="1">
    <citation type="submission" date="2017-04" db="EMBL/GenBank/DDBJ databases">
        <authorList>
            <person name="Afonso C.L."/>
            <person name="Miller P.J."/>
            <person name="Scott M.A."/>
            <person name="Spackman E."/>
            <person name="Goraichik I."/>
            <person name="Dimitrov K.M."/>
            <person name="Suarez D.L."/>
            <person name="Swayne D.E."/>
        </authorList>
    </citation>
    <scope>NUCLEOTIDE SEQUENCE [LARGE SCALE GENOMIC DNA]</scope>
    <source>
        <strain evidence="1 2">DSM 21164</strain>
    </source>
</reference>
<organism evidence="1 2">
    <name type="scientific">Cellulophaga tyrosinoxydans</name>
    <dbReference type="NCBI Taxonomy" id="504486"/>
    <lineage>
        <taxon>Bacteria</taxon>
        <taxon>Pseudomonadati</taxon>
        <taxon>Bacteroidota</taxon>
        <taxon>Flavobacteriia</taxon>
        <taxon>Flavobacteriales</taxon>
        <taxon>Flavobacteriaceae</taxon>
        <taxon>Cellulophaga</taxon>
    </lineage>
</organism>
<evidence type="ECO:0000313" key="2">
    <source>
        <dbReference type="Proteomes" id="UP000192360"/>
    </source>
</evidence>
<dbReference type="RefSeq" id="WP_084062711.1">
    <property type="nucleotide sequence ID" value="NZ_FWXO01000006.1"/>
</dbReference>
<keyword evidence="2" id="KW-1185">Reference proteome</keyword>
<accession>A0A1W2CEA1</accession>
<proteinExistence type="predicted"/>
<dbReference type="STRING" id="504486.SAMN05660703_2907"/>
<sequence length="229" mass="26743">MKNIYNFKNLLVITIIYLVSLSANGQDLYDKFSKKLCQCLEKEKVTTDEAMPRCFEELLVKNIDELKEYYGVTSFREINTEELGNKVAAKLLKNCDYALEAFSNQQKQEDKIVTKQPNLTCEDLKSGDFYYLNGRSNTAISDTTYVTISNNMFLERMKNGRTYSLLNLEWKGECKFKLIFKESNDPFKKELSKPGDTYLYEVMTNGPESIVVKVYWRKEEFQVELFKAK</sequence>
<dbReference type="Proteomes" id="UP000192360">
    <property type="component" value="Unassembled WGS sequence"/>
</dbReference>